<reference evidence="3 4" key="2">
    <citation type="submission" date="2016-10" db="EMBL/GenBank/DDBJ databases">
        <authorList>
            <person name="Varghese N."/>
            <person name="Submissions S."/>
        </authorList>
    </citation>
    <scope>NUCLEOTIDE SEQUENCE [LARGE SCALE GENOMIC DNA]</scope>
    <source>
        <strain evidence="4">ATCC 20501</strain>
        <strain evidence="2 3">CGMCC 4.3529</strain>
    </source>
</reference>
<keyword evidence="3" id="KW-1185">Reference proteome</keyword>
<name>A0A1H6E9T2_9PSEU</name>
<dbReference type="EMBL" id="FNVB01000010">
    <property type="protein sequence ID" value="SEG94550.1"/>
    <property type="molecule type" value="Genomic_DNA"/>
</dbReference>
<protein>
    <submittedName>
        <fullName evidence="1">Uncharacterized protein</fullName>
    </submittedName>
</protein>
<accession>A0A1H6E9T2</accession>
<evidence type="ECO:0000313" key="2">
    <source>
        <dbReference type="EMBL" id="SFD64434.1"/>
    </source>
</evidence>
<proteinExistence type="predicted"/>
<evidence type="ECO:0000313" key="4">
    <source>
        <dbReference type="Proteomes" id="UP000236729"/>
    </source>
</evidence>
<gene>
    <name evidence="1" type="ORF">SAMN02982929_05939</name>
    <name evidence="2" type="ORF">SAMN05216506_105348</name>
</gene>
<evidence type="ECO:0000313" key="3">
    <source>
        <dbReference type="Proteomes" id="UP000199690"/>
    </source>
</evidence>
<dbReference type="AlphaFoldDB" id="A0A1H6E9T2"/>
<sequence>MAWVETFTGQPVNGHAPISTAIHIAGRGLQHSCVPVETYNPHFGCHVELIRFFDDALITVYREKHLTVVSRLEIGTTEQTLLAVTGPTATVDDLLLSPDHEHSCIRVLRLPDLHPCLPLPVAPAEGPDRVQLRSAPEGASAHWREGRSWPLRLPTRDQRGFPDRRDLWERLRAELVGPDLPTDGPSIMIGAVTPFLDHPFVSTVTGRASWQDPAAPPPDETSRLYHELPDVPERCDAPWWFPAGYYHYLRTDQEHGGAGRPDEASRWLDWLERLATEHPDQRPGGWEPQWELAEGATHLALTAIRLHAGLLAEVCRDGRLPDLPWAETHVAETPWRYPKGFRRAWSRLPRRFRPGSFRQRPQRAADC</sequence>
<organism evidence="1 4">
    <name type="scientific">Saccharopolyspora kobensis</name>
    <dbReference type="NCBI Taxonomy" id="146035"/>
    <lineage>
        <taxon>Bacteria</taxon>
        <taxon>Bacillati</taxon>
        <taxon>Actinomycetota</taxon>
        <taxon>Actinomycetes</taxon>
        <taxon>Pseudonocardiales</taxon>
        <taxon>Pseudonocardiaceae</taxon>
        <taxon>Saccharopolyspora</taxon>
    </lineage>
</organism>
<accession>A0A1I1U146</accession>
<evidence type="ECO:0000313" key="1">
    <source>
        <dbReference type="EMBL" id="SEG94550.1"/>
    </source>
</evidence>
<reference evidence="1" key="1">
    <citation type="submission" date="2016-10" db="EMBL/GenBank/DDBJ databases">
        <authorList>
            <person name="de Groot N.N."/>
        </authorList>
    </citation>
    <scope>NUCLEOTIDE SEQUENCE [LARGE SCALE GENOMIC DNA]</scope>
    <source>
        <strain evidence="1">ATCC 20501</strain>
    </source>
</reference>
<dbReference type="Proteomes" id="UP000236729">
    <property type="component" value="Unassembled WGS sequence"/>
</dbReference>
<dbReference type="Proteomes" id="UP000199690">
    <property type="component" value="Unassembled WGS sequence"/>
</dbReference>
<dbReference type="EMBL" id="FOME01000005">
    <property type="protein sequence ID" value="SFD64434.1"/>
    <property type="molecule type" value="Genomic_DNA"/>
</dbReference>